<feature type="coiled-coil region" evidence="3">
    <location>
        <begin position="229"/>
        <end position="256"/>
    </location>
</feature>
<reference evidence="5 6" key="1">
    <citation type="submission" date="2021-11" db="EMBL/GenBank/DDBJ databases">
        <authorList>
            <person name="Depoorter E."/>
        </authorList>
    </citation>
    <scope>NUCLEOTIDE SEQUENCE [LARGE SCALE GENOMIC DNA]</scope>
    <source>
        <strain evidence="5 6">LMG 24289</strain>
    </source>
</reference>
<protein>
    <submittedName>
        <fullName evidence="5">Biofilm dispersion protein BdlA</fullName>
    </submittedName>
</protein>
<comment type="caution">
    <text evidence="5">The sequence shown here is derived from an EMBL/GenBank/DDBJ whole genome shotgun (WGS) entry which is preliminary data.</text>
</comment>
<dbReference type="Proteomes" id="UP000789707">
    <property type="component" value="Unassembled WGS sequence"/>
</dbReference>
<feature type="domain" description="Methyl-accepting transducer" evidence="4">
    <location>
        <begin position="138"/>
        <end position="304"/>
    </location>
</feature>
<dbReference type="PANTHER" id="PTHR32089:SF112">
    <property type="entry name" value="LYSOZYME-LIKE PROTEIN-RELATED"/>
    <property type="match status" value="1"/>
</dbReference>
<proteinExistence type="predicted"/>
<dbReference type="Gene3D" id="1.10.287.950">
    <property type="entry name" value="Methyl-accepting chemotaxis protein"/>
    <property type="match status" value="1"/>
</dbReference>
<dbReference type="NCBIfam" id="TIGR00229">
    <property type="entry name" value="sensory_box"/>
    <property type="match status" value="1"/>
</dbReference>
<evidence type="ECO:0000256" key="1">
    <source>
        <dbReference type="ARBA" id="ARBA00023224"/>
    </source>
</evidence>
<evidence type="ECO:0000256" key="2">
    <source>
        <dbReference type="PROSITE-ProRule" id="PRU00284"/>
    </source>
</evidence>
<dbReference type="PANTHER" id="PTHR32089">
    <property type="entry name" value="METHYL-ACCEPTING CHEMOTAXIS PROTEIN MCPB"/>
    <property type="match status" value="1"/>
</dbReference>
<dbReference type="Gene3D" id="3.30.450.20">
    <property type="entry name" value="PAS domain"/>
    <property type="match status" value="1"/>
</dbReference>
<dbReference type="EMBL" id="CAKKNS010000004">
    <property type="protein sequence ID" value="CAH0416854.1"/>
    <property type="molecule type" value="Genomic_DNA"/>
</dbReference>
<dbReference type="SUPFAM" id="SSF58104">
    <property type="entry name" value="Methyl-accepting chemotaxis protein (MCP) signaling domain"/>
    <property type="match status" value="1"/>
</dbReference>
<dbReference type="Pfam" id="PF00015">
    <property type="entry name" value="MCPsignal"/>
    <property type="match status" value="1"/>
</dbReference>
<evidence type="ECO:0000313" key="6">
    <source>
        <dbReference type="Proteomes" id="UP000789707"/>
    </source>
</evidence>
<gene>
    <name evidence="5" type="primary">bdlA</name>
    <name evidence="5" type="ORF">WFA24289_01167</name>
</gene>
<dbReference type="InterPro" id="IPR004089">
    <property type="entry name" value="MCPsignal_dom"/>
</dbReference>
<accession>A0ABN8BMC7</accession>
<dbReference type="CDD" id="cd00130">
    <property type="entry name" value="PAS"/>
    <property type="match status" value="1"/>
</dbReference>
<keyword evidence="1 2" id="KW-0807">Transducer</keyword>
<dbReference type="RefSeq" id="WP_230096891.1">
    <property type="nucleotide sequence ID" value="NZ_CAKKNS010000004.1"/>
</dbReference>
<organism evidence="5 6">
    <name type="scientific">Periweissella fabaria</name>
    <dbReference type="NCBI Taxonomy" id="546157"/>
    <lineage>
        <taxon>Bacteria</taxon>
        <taxon>Bacillati</taxon>
        <taxon>Bacillota</taxon>
        <taxon>Bacilli</taxon>
        <taxon>Lactobacillales</taxon>
        <taxon>Lactobacillaceae</taxon>
        <taxon>Periweissella</taxon>
    </lineage>
</organism>
<dbReference type="PROSITE" id="PS50111">
    <property type="entry name" value="CHEMOTAXIS_TRANSDUC_2"/>
    <property type="match status" value="1"/>
</dbReference>
<evidence type="ECO:0000256" key="3">
    <source>
        <dbReference type="SAM" id="Coils"/>
    </source>
</evidence>
<dbReference type="InterPro" id="IPR013655">
    <property type="entry name" value="PAS_fold_3"/>
</dbReference>
<keyword evidence="6" id="KW-1185">Reference proteome</keyword>
<evidence type="ECO:0000259" key="4">
    <source>
        <dbReference type="PROSITE" id="PS50111"/>
    </source>
</evidence>
<dbReference type="InterPro" id="IPR000014">
    <property type="entry name" value="PAS"/>
</dbReference>
<name>A0ABN8BMC7_9LACO</name>
<dbReference type="Pfam" id="PF08447">
    <property type="entry name" value="PAS_3"/>
    <property type="match status" value="1"/>
</dbReference>
<evidence type="ECO:0000313" key="5">
    <source>
        <dbReference type="EMBL" id="CAH0416854.1"/>
    </source>
</evidence>
<keyword evidence="3" id="KW-0175">Coiled coil</keyword>
<sequence>MENSDLIHYSLQEVVNHAIPVAIFNPKRQLIHANEVFAESLGYTVAELLGANHADLCFSVYTQHPQYEIFWETILNGEPFQEQILRKSKTGKQVFFEAIYLPVKDNAGTVISIVKVAFNTTERAVELGGILKNIKAFTQDVDDIANCGVTRVNQTITSISEMEEFTAKNKETSTTLLHETEQANDIITVIQDVAHQTRMLAVNSAIEAARLNEHGGSFTVISKEIRKLSNQVREEAVNIQERISKIEDQVKLLANESTQINEMTNNSAEMLHVNLAAYEELKAGAKKVNEIYFKIGHLFEDQGK</sequence>